<dbReference type="Gene3D" id="3.75.10.10">
    <property type="entry name" value="L-arginine/glycine Amidinotransferase, Chain A"/>
    <property type="match status" value="1"/>
</dbReference>
<comment type="caution">
    <text evidence="1">The sequence shown here is derived from an EMBL/GenBank/DDBJ whole genome shotgun (WGS) entry which is preliminary data.</text>
</comment>
<sequence>MNYGCQSMVGKLGAVLLKKPQEAFVNQDHLMKEYEKYNYIACPDYGKVLEEYAVFEEIIRTHVPEVYYLPSDEKSGLDSIYTHDTVKITKKGAIYFPMGKDLRKGEPGATRAFLEHLGVPTLGAIAGEGRMEGGDVVWLDERKAAIGMGYRTNAEGIRQFKEMMGDGLDEVIAVPMPHGDGEEACLHLMSIISMVDKDLAVVYSKYMPVFFREFLIQSGIKLVEVPEEEYDYLGSNVLALAPGKCLVLQGNPKTKELLLAAGAEVYDYPGKNLSYYGTGGPTCLTCPIQRD</sequence>
<keyword evidence="2" id="KW-1185">Reference proteome</keyword>
<reference evidence="1" key="1">
    <citation type="submission" date="2021-04" db="EMBL/GenBank/DDBJ databases">
        <title>Sinoanaerobacter chloroacetimidivorans sp. nov., an obligate anaerobic bacterium isolated from anaerobic sludge.</title>
        <authorList>
            <person name="Bao Y."/>
        </authorList>
    </citation>
    <scope>NUCLEOTIDE SEQUENCE</scope>
    <source>
        <strain evidence="1">BAD-6</strain>
    </source>
</reference>
<dbReference type="AlphaFoldDB" id="A0A8J7VZZ6"/>
<dbReference type="SUPFAM" id="SSF55909">
    <property type="entry name" value="Pentein"/>
    <property type="match status" value="1"/>
</dbReference>
<evidence type="ECO:0000313" key="1">
    <source>
        <dbReference type="EMBL" id="MBR0598262.1"/>
    </source>
</evidence>
<gene>
    <name evidence="1" type="ORF">KCX82_10285</name>
</gene>
<dbReference type="Pfam" id="PF02274">
    <property type="entry name" value="ADI"/>
    <property type="match status" value="2"/>
</dbReference>
<dbReference type="RefSeq" id="WP_227018391.1">
    <property type="nucleotide sequence ID" value="NZ_JAGSND010000006.1"/>
</dbReference>
<dbReference type="GO" id="GO:0016990">
    <property type="term" value="F:arginine deiminase activity"/>
    <property type="evidence" value="ECO:0007669"/>
    <property type="project" value="TreeGrafter"/>
</dbReference>
<accession>A0A8J7VZZ6</accession>
<dbReference type="EMBL" id="JAGSND010000006">
    <property type="protein sequence ID" value="MBR0598262.1"/>
    <property type="molecule type" value="Genomic_DNA"/>
</dbReference>
<dbReference type="PANTHER" id="PTHR47271">
    <property type="entry name" value="ARGININE DEIMINASE"/>
    <property type="match status" value="1"/>
</dbReference>
<reference evidence="1" key="2">
    <citation type="submission" date="2021-04" db="EMBL/GenBank/DDBJ databases">
        <authorList>
            <person name="Liu J."/>
        </authorList>
    </citation>
    <scope>NUCLEOTIDE SEQUENCE</scope>
    <source>
        <strain evidence="1">BAD-6</strain>
    </source>
</reference>
<evidence type="ECO:0000313" key="2">
    <source>
        <dbReference type="Proteomes" id="UP000675664"/>
    </source>
</evidence>
<dbReference type="GO" id="GO:0019546">
    <property type="term" value="P:L-arginine deiminase pathway"/>
    <property type="evidence" value="ECO:0007669"/>
    <property type="project" value="TreeGrafter"/>
</dbReference>
<name>A0A8J7VZZ6_9FIRM</name>
<protein>
    <submittedName>
        <fullName evidence="1">Amidinotransferase</fullName>
    </submittedName>
</protein>
<dbReference type="Proteomes" id="UP000675664">
    <property type="component" value="Unassembled WGS sequence"/>
</dbReference>
<organism evidence="1 2">
    <name type="scientific">Sinanaerobacter chloroacetimidivorans</name>
    <dbReference type="NCBI Taxonomy" id="2818044"/>
    <lineage>
        <taxon>Bacteria</taxon>
        <taxon>Bacillati</taxon>
        <taxon>Bacillota</taxon>
        <taxon>Clostridia</taxon>
        <taxon>Peptostreptococcales</taxon>
        <taxon>Anaerovoracaceae</taxon>
        <taxon>Sinanaerobacter</taxon>
    </lineage>
</organism>
<proteinExistence type="predicted"/>
<dbReference type="PANTHER" id="PTHR47271:SF2">
    <property type="entry name" value="ARGININE DEIMINASE"/>
    <property type="match status" value="1"/>
</dbReference>